<keyword evidence="1" id="KW-0614">Plasmid</keyword>
<reference evidence="1" key="1">
    <citation type="submission" date="2011-08" db="EMBL/GenBank/DDBJ databases">
        <title>Complete sequence of plasmid 2 of Streptomyces violaceusniger Tu 4113.</title>
        <authorList>
            <consortium name="US DOE Joint Genome Institute"/>
            <person name="Lucas S."/>
            <person name="Han J."/>
            <person name="Lapidus A."/>
            <person name="Cheng J.-F."/>
            <person name="Goodwin L."/>
            <person name="Pitluck S."/>
            <person name="Peters L."/>
            <person name="Ivanova N."/>
            <person name="Daligault H."/>
            <person name="Detter J.C."/>
            <person name="Han C."/>
            <person name="Tapia R."/>
            <person name="Land M."/>
            <person name="Hauser L."/>
            <person name="Kyrpides N."/>
            <person name="Ivanova N."/>
            <person name="Pagani I."/>
            <person name="Hagen A."/>
            <person name="Katz L."/>
            <person name="Fiedler H.-P."/>
            <person name="Keasling J."/>
            <person name="Fortman J."/>
            <person name="Woyke T."/>
        </authorList>
    </citation>
    <scope>NUCLEOTIDE SEQUENCE [LARGE SCALE GENOMIC DNA]</scope>
    <source>
        <strain evidence="1">Tu 4113</strain>
        <plasmid evidence="1">pSTRVI02</plasmid>
    </source>
</reference>
<protein>
    <submittedName>
        <fullName evidence="1">Uncharacterized protein</fullName>
    </submittedName>
</protein>
<proteinExistence type="predicted"/>
<sequence>MTHRHHTPSDEERHRLRAAVTAAPLLELTEITGVAGGRVLPVMSVGILDEPHVPYVRLTSQALYRVPELLRPWAESFIRVHLNSENPPELPCWVEFGVSDGQAVAAMRGSTRILPAN</sequence>
<gene>
    <name evidence="1" type="ORF">Strvi_0126</name>
</gene>
<accession>G2PHV1</accession>
<keyword evidence="2" id="KW-1185">Reference proteome</keyword>
<dbReference type="AlphaFoldDB" id="G2PHV1"/>
<dbReference type="HOGENOM" id="CLU_2083631_0_0_11"/>
<geneLocation type="plasmid" evidence="1 2">
    <name>pSTRVI02</name>
</geneLocation>
<dbReference type="Proteomes" id="UP000008703">
    <property type="component" value="Plasmid pSTRVI02"/>
</dbReference>
<organism evidence="1 2">
    <name type="scientific">Streptomyces violaceusniger (strain Tu 4113)</name>
    <dbReference type="NCBI Taxonomy" id="653045"/>
    <lineage>
        <taxon>Bacteria</taxon>
        <taxon>Bacillati</taxon>
        <taxon>Actinomycetota</taxon>
        <taxon>Actinomycetes</taxon>
        <taxon>Kitasatosporales</taxon>
        <taxon>Streptomycetaceae</taxon>
        <taxon>Streptomyces</taxon>
        <taxon>Streptomyces violaceusniger group</taxon>
    </lineage>
</organism>
<evidence type="ECO:0000313" key="1">
    <source>
        <dbReference type="EMBL" id="AEM88902.1"/>
    </source>
</evidence>
<name>G2PHV1_STRV4</name>
<dbReference type="RefSeq" id="WP_014043837.1">
    <property type="nucleotide sequence ID" value="NC_015952.1"/>
</dbReference>
<dbReference type="KEGG" id="svl:Strvi_0126"/>
<dbReference type="EMBL" id="CP002996">
    <property type="protein sequence ID" value="AEM88902.1"/>
    <property type="molecule type" value="Genomic_DNA"/>
</dbReference>
<evidence type="ECO:0000313" key="2">
    <source>
        <dbReference type="Proteomes" id="UP000008703"/>
    </source>
</evidence>